<protein>
    <submittedName>
        <fullName evidence="1">Uncharacterized protein</fullName>
    </submittedName>
</protein>
<dbReference type="HOGENOM" id="CLU_1871123_0_0_11"/>
<reference evidence="1 2" key="1">
    <citation type="journal article" date="2006" name="PLoS Genet.">
        <title>Secrets of soil survival revealed by the genome sequence of Arthrobacter aurescens TC1.</title>
        <authorList>
            <person name="Mongodin E.F."/>
            <person name="Shapir N."/>
            <person name="Daugherty S.C."/>
            <person name="DeBoy R.T."/>
            <person name="Emerson J.B."/>
            <person name="Shvartzbeyn A."/>
            <person name="Radune D."/>
            <person name="Vamathevan J."/>
            <person name="Riggs F."/>
            <person name="Grinberg V."/>
            <person name="Khouri H."/>
            <person name="Wackett L.P."/>
            <person name="Nelson K.E."/>
            <person name="Sadowsky M.J."/>
        </authorList>
    </citation>
    <scope>NUCLEOTIDE SEQUENCE [LARGE SCALE GENOMIC DNA]</scope>
    <source>
        <strain evidence="1 2">TC1</strain>
    </source>
</reference>
<evidence type="ECO:0000313" key="1">
    <source>
        <dbReference type="EMBL" id="ABM08103.1"/>
    </source>
</evidence>
<name>A1R0T7_PAEAT</name>
<gene>
    <name evidence="1" type="ordered locus">AAur_0018</name>
</gene>
<keyword evidence="2" id="KW-1185">Reference proteome</keyword>
<dbReference type="AlphaFoldDB" id="A1R0T7"/>
<evidence type="ECO:0000313" key="2">
    <source>
        <dbReference type="Proteomes" id="UP000000637"/>
    </source>
</evidence>
<dbReference type="KEGG" id="aau:AAur_0018"/>
<proteinExistence type="predicted"/>
<accession>A1R0T7</accession>
<sequence>MCVTYMRVVSLRNRPYARQDGRYPPKGMRFSTSVDNFVPVEREYVDKRPIFLAAVDNPVNTAVGSHISTGLSTVLITYTRVVQPVGRAVKPGKAVIWIWKPTRFPQLWITCGYGVVVKWVSPQPLSVTRTSLWAGR</sequence>
<organism evidence="1 2">
    <name type="scientific">Paenarthrobacter aurescens (strain TC1)</name>
    <dbReference type="NCBI Taxonomy" id="290340"/>
    <lineage>
        <taxon>Bacteria</taxon>
        <taxon>Bacillati</taxon>
        <taxon>Actinomycetota</taxon>
        <taxon>Actinomycetes</taxon>
        <taxon>Micrococcales</taxon>
        <taxon>Micrococcaceae</taxon>
        <taxon>Paenarthrobacter</taxon>
    </lineage>
</organism>
<dbReference type="Proteomes" id="UP000000637">
    <property type="component" value="Chromosome"/>
</dbReference>
<dbReference type="EMBL" id="CP000474">
    <property type="protein sequence ID" value="ABM08103.1"/>
    <property type="molecule type" value="Genomic_DNA"/>
</dbReference>